<proteinExistence type="inferred from homology"/>
<evidence type="ECO:0000256" key="5">
    <source>
        <dbReference type="ARBA" id="ARBA00023277"/>
    </source>
</evidence>
<keyword evidence="4" id="KW-0325">Glycoprotein</keyword>
<evidence type="ECO:0000256" key="3">
    <source>
        <dbReference type="ARBA" id="ARBA00022801"/>
    </source>
</evidence>
<keyword evidence="6 9" id="KW-0326">Glycosidase</keyword>
<evidence type="ECO:0000256" key="9">
    <source>
        <dbReference type="RuleBase" id="RU361169"/>
    </source>
</evidence>
<dbReference type="InterPro" id="IPR012334">
    <property type="entry name" value="Pectin_lyas_fold"/>
</dbReference>
<dbReference type="GO" id="GO:0000272">
    <property type="term" value="P:polysaccharide catabolic process"/>
    <property type="evidence" value="ECO:0007669"/>
    <property type="project" value="UniProtKB-KW"/>
</dbReference>
<evidence type="ECO:0000256" key="8">
    <source>
        <dbReference type="ARBA" id="ARBA00037278"/>
    </source>
</evidence>
<sequence length="662" mass="72553">MKYLILGWAISLFGCAKQFHEQPVADSAKTAFLLGTGTVTTYPWPASLPAAYKSTVFTVTANGSGINLYNAGNNSWNNPVSYGQFDMSGGTVTVAVTPGFSYSTFKIVPASLGLTGTKSGSTITFELPSPQQVTLVFDNNYQGRVLHLFAEKAETNIPSPTDPNVAYYAPGYYDLSGSSPITLASNQTLYIAGGAVIRGRVKIDGVSNVTVRGRGILLNDYNSATDNIALALGGVTNATVRDIIVSRNIGSWTSSMHGCSFVNVINYKAVSPKFASTDGFNINSSHDILFDSVFIHSADDAIAIKGMSNVSPASSLPVYNITYKNAKLWADANNAIGIGAETKASRFENIRFENIDVLYNFDDRDHPNVLPDRSAINIFSLEGTYFKDIHFENIRVEKAKRLINIHMDETFYFGALTGNWTSYPGNMRNITYKNITSTSDGSNEIKLQGWNDGHRIDTVRFENIQINGSYVNNFSDSRFNINRFANALTLVHPGGTVNGDKYNASADFATTQGKRHWYYRGWKAGVGNYNYTWNPDASNHWRGPNAYDAIWNGSGNVYLHPDNSSQAMLEWQAPKAGTVRITGLVKKGNTDGGDGVNVSIWQNGTMVWPSTGWQTIAWNDGTGVSHDFTINVAFGDVISFRVDQRSDPGWDTTFWGPEIIYQ</sequence>
<comment type="similarity">
    <text evidence="1 9">Belongs to the glycosyl hydrolase 28 family.</text>
</comment>
<keyword evidence="3 9" id="KW-0378">Hydrolase</keyword>
<dbReference type="InterPro" id="IPR011050">
    <property type="entry name" value="Pectin_lyase_fold/virulence"/>
</dbReference>
<organism evidence="10 11">
    <name type="scientific">Candidatus Pseudobacter hemicellulosilyticus</name>
    <dbReference type="NCBI Taxonomy" id="3121375"/>
    <lineage>
        <taxon>Bacteria</taxon>
        <taxon>Pseudomonadati</taxon>
        <taxon>Bacteroidota</taxon>
        <taxon>Chitinophagia</taxon>
        <taxon>Chitinophagales</taxon>
        <taxon>Chitinophagaceae</taxon>
        <taxon>Pseudobacter</taxon>
    </lineage>
</organism>
<evidence type="ECO:0000256" key="1">
    <source>
        <dbReference type="ARBA" id="ARBA00008834"/>
    </source>
</evidence>
<keyword evidence="2" id="KW-0677">Repeat</keyword>
<dbReference type="PROSITE" id="PS51257">
    <property type="entry name" value="PROKAR_LIPOPROTEIN"/>
    <property type="match status" value="1"/>
</dbReference>
<evidence type="ECO:0000256" key="4">
    <source>
        <dbReference type="ARBA" id="ARBA00023180"/>
    </source>
</evidence>
<evidence type="ECO:0000256" key="6">
    <source>
        <dbReference type="ARBA" id="ARBA00023295"/>
    </source>
</evidence>
<comment type="function">
    <text evidence="8">Pectinolytic enzyme involved in the degradation of xylogalacturonan (xga), a galacturonan backbone heavily substituted with xylose, and which is one important component of the hairy regions of pectin. Activity requires a galacturonic acid backbone substituted with xylose.</text>
</comment>
<dbReference type="PANTHER" id="PTHR31736">
    <property type="match status" value="1"/>
</dbReference>
<keyword evidence="7" id="KW-0624">Polysaccharide degradation</keyword>
<accession>A0AAJ6BJF3</accession>
<name>A0AAJ6BJF3_9BACT</name>
<keyword evidence="5" id="KW-0119">Carbohydrate metabolism</keyword>
<dbReference type="InterPro" id="IPR000743">
    <property type="entry name" value="Glyco_hydro_28"/>
</dbReference>
<dbReference type="SUPFAM" id="SSF51126">
    <property type="entry name" value="Pectin lyase-like"/>
    <property type="match status" value="1"/>
</dbReference>
<dbReference type="EMBL" id="CP119311">
    <property type="protein sequence ID" value="WEK37864.1"/>
    <property type="molecule type" value="Genomic_DNA"/>
</dbReference>
<dbReference type="AlphaFoldDB" id="A0AAJ6BJF3"/>
<dbReference type="GO" id="GO:0004650">
    <property type="term" value="F:polygalacturonase activity"/>
    <property type="evidence" value="ECO:0007669"/>
    <property type="project" value="InterPro"/>
</dbReference>
<evidence type="ECO:0000313" key="11">
    <source>
        <dbReference type="Proteomes" id="UP001220610"/>
    </source>
</evidence>
<gene>
    <name evidence="10" type="ORF">P0Y53_10150</name>
</gene>
<dbReference type="Proteomes" id="UP001220610">
    <property type="component" value="Chromosome"/>
</dbReference>
<dbReference type="Pfam" id="PF00295">
    <property type="entry name" value="Glyco_hydro_28"/>
    <property type="match status" value="1"/>
</dbReference>
<evidence type="ECO:0000313" key="10">
    <source>
        <dbReference type="EMBL" id="WEK37864.1"/>
    </source>
</evidence>
<protein>
    <submittedName>
        <fullName evidence="10">Glycosyl hydrolase family 28 protein</fullName>
    </submittedName>
</protein>
<reference evidence="10" key="1">
    <citation type="submission" date="2023-03" db="EMBL/GenBank/DDBJ databases">
        <title>Andean soil-derived lignocellulolytic bacterial consortium as a source of novel taxa and putative plastic-active enzymes.</title>
        <authorList>
            <person name="Diaz-Garcia L."/>
            <person name="Chuvochina M."/>
            <person name="Feuerriegel G."/>
            <person name="Bunk B."/>
            <person name="Sproer C."/>
            <person name="Streit W.R."/>
            <person name="Rodriguez L.M."/>
            <person name="Overmann J."/>
            <person name="Jimenez D.J."/>
        </authorList>
    </citation>
    <scope>NUCLEOTIDE SEQUENCE</scope>
    <source>
        <strain evidence="10">MAG 7</strain>
    </source>
</reference>
<evidence type="ECO:0000256" key="7">
    <source>
        <dbReference type="ARBA" id="ARBA00023326"/>
    </source>
</evidence>
<evidence type="ECO:0000256" key="2">
    <source>
        <dbReference type="ARBA" id="ARBA00022737"/>
    </source>
</evidence>
<dbReference type="Gene3D" id="2.160.20.10">
    <property type="entry name" value="Single-stranded right-handed beta-helix, Pectin lyase-like"/>
    <property type="match status" value="1"/>
</dbReference>
<dbReference type="PANTHER" id="PTHR31736:SF9">
    <property type="entry name" value="ENDO-XYLOGALACTURONAN HYDROLASE A-RELATED"/>
    <property type="match status" value="1"/>
</dbReference>